<evidence type="ECO:0000313" key="2">
    <source>
        <dbReference type="EMBL" id="KAK1724227.1"/>
    </source>
</evidence>
<feature type="transmembrane region" description="Helical" evidence="1">
    <location>
        <begin position="130"/>
        <end position="152"/>
    </location>
</feature>
<dbReference type="RefSeq" id="XP_060364282.1">
    <property type="nucleotide sequence ID" value="XM_060502583.1"/>
</dbReference>
<dbReference type="GeneID" id="85386482"/>
<sequence length="181" mass="19660">MRDSPFCGTSCSIGTLLTPLITFLIVCHRQDCSRFGGHFGSVCLDHDSHSLLRINVPRAKYVRLVTRAACTVILEGVVLALAIRLATWCPSYLRLIRVSALTSGALAQRLLLACLIPYRRTDATGSHHAMCVMAIMMFGISGISDSSITLLFSAQTISMVILDTCLCKGDRILDSLPNVVC</sequence>
<accession>A0AAD8XEG1</accession>
<comment type="caution">
    <text evidence="2">The sequence shown here is derived from an EMBL/GenBank/DDBJ whole genome shotgun (WGS) entry which is preliminary data.</text>
</comment>
<dbReference type="EMBL" id="JAHMHS010000055">
    <property type="protein sequence ID" value="KAK1724227.1"/>
    <property type="molecule type" value="Genomic_DNA"/>
</dbReference>
<keyword evidence="3" id="KW-1185">Reference proteome</keyword>
<dbReference type="AlphaFoldDB" id="A0AAD8XEG1"/>
<organism evidence="2 3">
    <name type="scientific">Glomerella acutata</name>
    <name type="common">Colletotrichum acutatum</name>
    <dbReference type="NCBI Taxonomy" id="27357"/>
    <lineage>
        <taxon>Eukaryota</taxon>
        <taxon>Fungi</taxon>
        <taxon>Dikarya</taxon>
        <taxon>Ascomycota</taxon>
        <taxon>Pezizomycotina</taxon>
        <taxon>Sordariomycetes</taxon>
        <taxon>Hypocreomycetidae</taxon>
        <taxon>Glomerellales</taxon>
        <taxon>Glomerellaceae</taxon>
        <taxon>Colletotrichum</taxon>
        <taxon>Colletotrichum acutatum species complex</taxon>
    </lineage>
</organism>
<protein>
    <submittedName>
        <fullName evidence="2">Uncharacterized protein</fullName>
    </submittedName>
</protein>
<reference evidence="2" key="1">
    <citation type="submission" date="2021-12" db="EMBL/GenBank/DDBJ databases">
        <title>Comparative genomics, transcriptomics and evolutionary studies reveal genomic signatures of adaptation to plant cell wall in hemibiotrophic fungi.</title>
        <authorList>
            <consortium name="DOE Joint Genome Institute"/>
            <person name="Baroncelli R."/>
            <person name="Diaz J.F."/>
            <person name="Benocci T."/>
            <person name="Peng M."/>
            <person name="Battaglia E."/>
            <person name="Haridas S."/>
            <person name="Andreopoulos W."/>
            <person name="Labutti K."/>
            <person name="Pangilinan J."/>
            <person name="Floch G.L."/>
            <person name="Makela M.R."/>
            <person name="Henrissat B."/>
            <person name="Grigoriev I.V."/>
            <person name="Crouch J.A."/>
            <person name="De Vries R.P."/>
            <person name="Sukno S.A."/>
            <person name="Thon M.R."/>
        </authorList>
    </citation>
    <scope>NUCLEOTIDE SEQUENCE</scope>
    <source>
        <strain evidence="2">CBS 112980</strain>
    </source>
</reference>
<feature type="transmembrane region" description="Helical" evidence="1">
    <location>
        <begin position="64"/>
        <end position="83"/>
    </location>
</feature>
<gene>
    <name evidence="2" type="ORF">BDZ83DRAFT_361190</name>
</gene>
<dbReference type="Proteomes" id="UP001244207">
    <property type="component" value="Unassembled WGS sequence"/>
</dbReference>
<keyword evidence="1" id="KW-1133">Transmembrane helix</keyword>
<name>A0AAD8XEG1_GLOAC</name>
<feature type="transmembrane region" description="Helical" evidence="1">
    <location>
        <begin position="6"/>
        <end position="26"/>
    </location>
</feature>
<evidence type="ECO:0000313" key="3">
    <source>
        <dbReference type="Proteomes" id="UP001244207"/>
    </source>
</evidence>
<evidence type="ECO:0000256" key="1">
    <source>
        <dbReference type="SAM" id="Phobius"/>
    </source>
</evidence>
<proteinExistence type="predicted"/>
<keyword evidence="1" id="KW-0812">Transmembrane</keyword>
<keyword evidence="1" id="KW-0472">Membrane</keyword>